<dbReference type="InParanoid" id="A0A0G4H608"/>
<evidence type="ECO:0000256" key="2">
    <source>
        <dbReference type="SAM" id="SignalP"/>
    </source>
</evidence>
<protein>
    <recommendedName>
        <fullName evidence="5">Ig-like domain-containing protein</fullName>
    </recommendedName>
</protein>
<evidence type="ECO:0000256" key="1">
    <source>
        <dbReference type="SAM" id="MobiDB-lite"/>
    </source>
</evidence>
<dbReference type="OrthoDB" id="409215at2759"/>
<accession>A0A0G4H608</accession>
<keyword evidence="2" id="KW-0732">Signal</keyword>
<feature type="compositionally biased region" description="Low complexity" evidence="1">
    <location>
        <begin position="525"/>
        <end position="536"/>
    </location>
</feature>
<sequence length="596" mass="63250">MVRTLRFALLVAVQAHLTCADIVCNIDLGGSCCPINVPSQLRVSVWKLGSSTSGPLPNQHFDCFTGFRRKNNCTAYPEDHPEDQIGIVENDKLYVTDEGTDCIAEFPPTEMSGVFADGGVASAGAGIKYTCTGNTCSYKRAFVFGEALVTGNYTLCWGRTASTIGTLRITERPGGPDSNTAKTCIRGGRCQVEITGEELQEGDKMILSKDSCTSGQLIDSAFDATMATGKQKDDGTRLEFTFGSGVDYARSITDGDIKLCWCTHERSCDPSSGLSDFAMEAGSLTVDGPSGTLSAADCWAGGRCSVEIGGRGLGSDNRLLISSRDCADPRMDSQLFDPEIFIGQPDQEPPHAVYNFGKALMPVDTRFLCWLSARCPTGCTEAWQFGNWKASAGTLTIKGPHTSQPTVACTVGNPCNVTLTGIGLDSGGVLAVTKGSADVDSANCRSLPVQDLFQSEGPAEATSDTEPWDTYSLGIPTKKSDHYLCWRHTSSQEGDDKGYIRVGKLSIGQEQDSEGEGYPVAHIQTDGTDGTDSTYGTDDDSDVPTGDNGDDDGADDDNDPNATDNPRTLDERTAGAVTGHPVCMLLLAALTTTILA</sequence>
<evidence type="ECO:0000313" key="4">
    <source>
        <dbReference type="Proteomes" id="UP000041254"/>
    </source>
</evidence>
<name>A0A0G4H608_VITBC</name>
<proteinExistence type="predicted"/>
<dbReference type="EMBL" id="CDMY01001019">
    <property type="protein sequence ID" value="CEM39022.1"/>
    <property type="molecule type" value="Genomic_DNA"/>
</dbReference>
<feature type="chain" id="PRO_5005190963" description="Ig-like domain-containing protein" evidence="2">
    <location>
        <begin position="21"/>
        <end position="596"/>
    </location>
</feature>
<feature type="compositionally biased region" description="Acidic residues" evidence="1">
    <location>
        <begin position="537"/>
        <end position="559"/>
    </location>
</feature>
<feature type="signal peptide" evidence="2">
    <location>
        <begin position="1"/>
        <end position="20"/>
    </location>
</feature>
<organism evidence="3 4">
    <name type="scientific">Vitrella brassicaformis (strain CCMP3155)</name>
    <dbReference type="NCBI Taxonomy" id="1169540"/>
    <lineage>
        <taxon>Eukaryota</taxon>
        <taxon>Sar</taxon>
        <taxon>Alveolata</taxon>
        <taxon>Colpodellida</taxon>
        <taxon>Vitrellaceae</taxon>
        <taxon>Vitrella</taxon>
    </lineage>
</organism>
<evidence type="ECO:0000313" key="3">
    <source>
        <dbReference type="EMBL" id="CEM39022.1"/>
    </source>
</evidence>
<dbReference type="VEuPathDB" id="CryptoDB:Vbra_10657"/>
<dbReference type="PhylomeDB" id="A0A0G4H608"/>
<dbReference type="Proteomes" id="UP000041254">
    <property type="component" value="Unassembled WGS sequence"/>
</dbReference>
<dbReference type="AlphaFoldDB" id="A0A0G4H608"/>
<feature type="region of interest" description="Disordered" evidence="1">
    <location>
        <begin position="510"/>
        <end position="574"/>
    </location>
</feature>
<gene>
    <name evidence="3" type="ORF">Vbra_10657</name>
</gene>
<keyword evidence="4" id="KW-1185">Reference proteome</keyword>
<reference evidence="3 4" key="1">
    <citation type="submission" date="2014-11" db="EMBL/GenBank/DDBJ databases">
        <authorList>
            <person name="Zhu J."/>
            <person name="Qi W."/>
            <person name="Song R."/>
        </authorList>
    </citation>
    <scope>NUCLEOTIDE SEQUENCE [LARGE SCALE GENOMIC DNA]</scope>
</reference>
<evidence type="ECO:0008006" key="5">
    <source>
        <dbReference type="Google" id="ProtNLM"/>
    </source>
</evidence>